<protein>
    <submittedName>
        <fullName evidence="10">Nuclear egress membrane protein</fullName>
    </submittedName>
</protein>
<comment type="subcellular location">
    <subcellularLocation>
        <location evidence="8">Host nucleus inner membrane</location>
        <topology evidence="8">Single-pass membrane protein</topology>
    </subcellularLocation>
</comment>
<keyword evidence="6 9" id="KW-1133">Transmembrane helix</keyword>
<sequence length="276" mass="30786">MLFHDGPRTRQQRAAGACEALLQRIRMVVPASLRGWECDPGPYSPANPPSRCVFQFNGQDGADDSFPIEYVLRLMSDWAEAPCDPYLRVQNTGVSVLFQGFFSQPSGAPGAPVTADHNNVILHSTETTGLALSDLDAIKKRAGLDTRPMMACMWVHCFVRMPRVQLAFRFMGPEDAGRMRRLLYRATEQAVERQQSSEARKRRDPSELLRREEPARLSALAAGAEPRSEPRESAVAGLGRRIWRLVCRPRLIPPWLAAGAAVAWVAASYWLWASRA</sequence>
<evidence type="ECO:0000256" key="9">
    <source>
        <dbReference type="SAM" id="Phobius"/>
    </source>
</evidence>
<dbReference type="GeneID" id="9829322"/>
<evidence type="ECO:0000256" key="1">
    <source>
        <dbReference type="ARBA" id="ARBA00022553"/>
    </source>
</evidence>
<dbReference type="GO" id="GO:0044201">
    <property type="term" value="C:host cell nuclear inner membrane"/>
    <property type="evidence" value="ECO:0007669"/>
    <property type="project" value="UniProtKB-SubCell"/>
</dbReference>
<accession>E2IUD5</accession>
<keyword evidence="5" id="KW-0426">Late protein</keyword>
<dbReference type="Pfam" id="PF04541">
    <property type="entry name" value="Herpes_U34"/>
    <property type="match status" value="1"/>
</dbReference>
<keyword evidence="2" id="KW-1048">Host nucleus</keyword>
<feature type="transmembrane region" description="Helical" evidence="9">
    <location>
        <begin position="251"/>
        <end position="272"/>
    </location>
</feature>
<proteinExistence type="inferred from homology"/>
<reference evidence="10 11" key="1">
    <citation type="journal article" date="2011" name="Virology">
        <title>Structure and sequence of the saimiriine herpesvirus 1 genome.</title>
        <authorList>
            <person name="Tyler S."/>
            <person name="Severini A."/>
            <person name="Black D."/>
            <person name="Walker M."/>
            <person name="Eberle R."/>
        </authorList>
    </citation>
    <scope>NUCLEOTIDE SEQUENCE [LARGE SCALE GENOMIC DNA]</scope>
    <source>
        <strain evidence="10">MV 5-4</strain>
    </source>
</reference>
<keyword evidence="11" id="KW-1185">Reference proteome</keyword>
<keyword evidence="4" id="KW-1043">Host membrane</keyword>
<organismHost>
    <name type="scientific">Saimiri</name>
    <name type="common">squirrel monkeys</name>
    <dbReference type="NCBI Taxonomy" id="9520"/>
</organismHost>
<evidence type="ECO:0000256" key="8">
    <source>
        <dbReference type="ARBA" id="ARBA00043948"/>
    </source>
</evidence>
<keyword evidence="7 9" id="KW-0472">Membrane</keyword>
<dbReference type="OrthoDB" id="14677at10239"/>
<evidence type="ECO:0000256" key="2">
    <source>
        <dbReference type="ARBA" id="ARBA00022562"/>
    </source>
</evidence>
<dbReference type="InterPro" id="IPR007626">
    <property type="entry name" value="Herpesvirus_viron_egress-type"/>
</dbReference>
<evidence type="ECO:0000256" key="5">
    <source>
        <dbReference type="ARBA" id="ARBA00022921"/>
    </source>
</evidence>
<evidence type="ECO:0000313" key="10">
    <source>
        <dbReference type="EMBL" id="ADO13793.1"/>
    </source>
</evidence>
<evidence type="ECO:0000256" key="7">
    <source>
        <dbReference type="ARBA" id="ARBA00023136"/>
    </source>
</evidence>
<evidence type="ECO:0000256" key="4">
    <source>
        <dbReference type="ARBA" id="ARBA00022870"/>
    </source>
</evidence>
<gene>
    <name evidence="10" type="primary">UL34</name>
</gene>
<dbReference type="RefSeq" id="YP_003933805.1">
    <property type="nucleotide sequence ID" value="NC_014567.1"/>
</dbReference>
<dbReference type="HAMAP" id="MF_04024">
    <property type="entry name" value="HSV_NEC2"/>
    <property type="match status" value="1"/>
</dbReference>
<organismHost>
    <name type="scientific">Callithrix</name>
    <dbReference type="NCBI Taxonomy" id="9481"/>
</organismHost>
<name>E2IUD5_SHV1</name>
<dbReference type="KEGG" id="vg:9829322"/>
<dbReference type="Proteomes" id="UP000127069">
    <property type="component" value="Segment"/>
</dbReference>
<dbReference type="EMBL" id="HM625781">
    <property type="protein sequence ID" value="ADO13793.1"/>
    <property type="molecule type" value="Genomic_DNA"/>
</dbReference>
<evidence type="ECO:0000256" key="3">
    <source>
        <dbReference type="ARBA" id="ARBA00022692"/>
    </source>
</evidence>
<keyword evidence="1" id="KW-0597">Phosphoprotein</keyword>
<keyword evidence="3 9" id="KW-0812">Transmembrane</keyword>
<evidence type="ECO:0000313" key="11">
    <source>
        <dbReference type="Proteomes" id="UP000127069"/>
    </source>
</evidence>
<organism evidence="10 11">
    <name type="scientific">Saimiriine herpesvirus 1 (strain MV-5-4-PSL)</name>
    <name type="common">SaHV-1</name>
    <name type="synonym">Marmoset herpesvirus</name>
    <dbReference type="NCBI Taxonomy" id="10353"/>
    <lineage>
        <taxon>Viruses</taxon>
        <taxon>Duplodnaviria</taxon>
        <taxon>Heunggongvirae</taxon>
        <taxon>Peploviricota</taxon>
        <taxon>Herviviricetes</taxon>
        <taxon>Herpesvirales</taxon>
        <taxon>Orthoherpesviridae</taxon>
        <taxon>Alphaherpesvirinae</taxon>
        <taxon>Simplexvirus</taxon>
        <taxon>Simplexvirus saimiriinealpha1</taxon>
    </lineage>
</organism>
<evidence type="ECO:0000256" key="6">
    <source>
        <dbReference type="ARBA" id="ARBA00022989"/>
    </source>
</evidence>